<protein>
    <submittedName>
        <fullName evidence="1">Uncharacterized protein</fullName>
    </submittedName>
</protein>
<evidence type="ECO:0000313" key="2">
    <source>
        <dbReference type="EMBL" id="BCE44337.1"/>
    </source>
</evidence>
<evidence type="ECO:0000313" key="3">
    <source>
        <dbReference type="EMBL" id="BCE87882.1"/>
    </source>
</evidence>
<dbReference type="AlphaFoldDB" id="A0A809WS98"/>
<evidence type="ECO:0000313" key="1">
    <source>
        <dbReference type="EMBL" id="BCE18084.1"/>
    </source>
</evidence>
<name>A0A809WS98_9BRAD</name>
<gene>
    <name evidence="3" type="ORF">XF10B_06800</name>
    <name evidence="1" type="ORF">XF1B_07650</name>
    <name evidence="2" type="ORF">XF4B_06860</name>
</gene>
<organism evidence="1">
    <name type="scientific">Bradyrhizobium diazoefficiens</name>
    <dbReference type="NCBI Taxonomy" id="1355477"/>
    <lineage>
        <taxon>Bacteria</taxon>
        <taxon>Pseudomonadati</taxon>
        <taxon>Pseudomonadota</taxon>
        <taxon>Alphaproteobacteria</taxon>
        <taxon>Hyphomicrobiales</taxon>
        <taxon>Nitrobacteraceae</taxon>
        <taxon>Bradyrhizobium</taxon>
    </lineage>
</organism>
<proteinExistence type="predicted"/>
<reference evidence="3" key="2">
    <citation type="submission" date="2020-05" db="EMBL/GenBank/DDBJ databases">
        <title>Complete genome sequence of Bradyrhizobium diazoefficiens XF10 isolated from soybean nodule.</title>
        <authorList>
            <person name="Noda R."/>
            <person name="Kakizaki K."/>
            <person name="Minamisawa K."/>
        </authorList>
    </citation>
    <scope>NUCLEOTIDE SEQUENCE</scope>
    <source>
        <strain evidence="3">XF10</strain>
    </source>
</reference>
<reference evidence="2" key="3">
    <citation type="submission" date="2020-05" db="EMBL/GenBank/DDBJ databases">
        <title>Complete genome sequence of Bradyrhizobium diazoefficiens XF4 isolated from soybean nodule.</title>
        <authorList>
            <person name="Noda R."/>
            <person name="Kakizaki K."/>
            <person name="Minamisawa K."/>
        </authorList>
    </citation>
    <scope>NUCLEOTIDE SEQUENCE</scope>
    <source>
        <strain evidence="2">XF4</strain>
    </source>
</reference>
<reference evidence="1" key="1">
    <citation type="submission" date="2020-05" db="EMBL/GenBank/DDBJ databases">
        <title>Complete genome sequence of Bradyrhizobium diazoefficiens XF1 isolated from soybean nodule.</title>
        <authorList>
            <person name="Noda R."/>
            <person name="Kakizaki K."/>
            <person name="Minamisawa K."/>
        </authorList>
    </citation>
    <scope>NUCLEOTIDE SEQUENCE</scope>
    <source>
        <strain evidence="1">XF1</strain>
    </source>
</reference>
<dbReference type="EMBL" id="AP023099">
    <property type="protein sequence ID" value="BCE87882.1"/>
    <property type="molecule type" value="Genomic_DNA"/>
</dbReference>
<dbReference type="EMBL" id="AP023094">
    <property type="protein sequence ID" value="BCE44337.1"/>
    <property type="molecule type" value="Genomic_DNA"/>
</dbReference>
<sequence length="64" mass="7055">MELRNYAILIALRSTVRLAWAIARAARTLGDLGETLERAVEGQALRRRVDIADVLQPLIPDAAT</sequence>
<dbReference type="EMBL" id="AP023091">
    <property type="protein sequence ID" value="BCE18084.1"/>
    <property type="molecule type" value="Genomic_DNA"/>
</dbReference>
<accession>A0A809WS98</accession>